<feature type="transmembrane region" description="Helical" evidence="9">
    <location>
        <begin position="116"/>
        <end position="138"/>
    </location>
</feature>
<protein>
    <recommendedName>
        <fullName evidence="9">Lipoprotein signal peptidase</fullName>
        <ecNumber evidence="9">3.4.23.36</ecNumber>
    </recommendedName>
    <alternativeName>
        <fullName evidence="9">Prolipoprotein signal peptidase</fullName>
    </alternativeName>
    <alternativeName>
        <fullName evidence="9">Signal peptidase II</fullName>
        <shortName evidence="9">SPase II</shortName>
    </alternativeName>
</protein>
<keyword evidence="6 9" id="KW-0378">Hydrolase</keyword>
<dbReference type="PANTHER" id="PTHR33695:SF1">
    <property type="entry name" value="LIPOPROTEIN SIGNAL PEPTIDASE"/>
    <property type="match status" value="1"/>
</dbReference>
<feature type="active site" evidence="9">
    <location>
        <position position="114"/>
    </location>
</feature>
<name>A0A2M6W330_9BACT</name>
<evidence type="ECO:0000256" key="7">
    <source>
        <dbReference type="ARBA" id="ARBA00022989"/>
    </source>
</evidence>
<keyword evidence="2 9" id="KW-1003">Cell membrane</keyword>
<comment type="pathway">
    <text evidence="9">Protein modification; lipoprotein biosynthesis (signal peptide cleavage).</text>
</comment>
<dbReference type="GO" id="GO:0005886">
    <property type="term" value="C:plasma membrane"/>
    <property type="evidence" value="ECO:0007669"/>
    <property type="project" value="UniProtKB-SubCell"/>
</dbReference>
<dbReference type="EMBL" id="PFBX01000045">
    <property type="protein sequence ID" value="PIT87214.1"/>
    <property type="molecule type" value="Genomic_DNA"/>
</dbReference>
<feature type="active site" evidence="9">
    <location>
        <position position="127"/>
    </location>
</feature>
<evidence type="ECO:0000256" key="8">
    <source>
        <dbReference type="ARBA" id="ARBA00023136"/>
    </source>
</evidence>
<dbReference type="Pfam" id="PF01252">
    <property type="entry name" value="Peptidase_A8"/>
    <property type="match status" value="1"/>
</dbReference>
<evidence type="ECO:0000256" key="4">
    <source>
        <dbReference type="ARBA" id="ARBA00022692"/>
    </source>
</evidence>
<keyword evidence="4 9" id="KW-0812">Transmembrane</keyword>
<proteinExistence type="inferred from homology"/>
<comment type="subcellular location">
    <subcellularLocation>
        <location evidence="9">Cell membrane</location>
        <topology evidence="9">Multi-pass membrane protein</topology>
    </subcellularLocation>
</comment>
<evidence type="ECO:0000256" key="3">
    <source>
        <dbReference type="ARBA" id="ARBA00022670"/>
    </source>
</evidence>
<reference evidence="12" key="1">
    <citation type="submission" date="2017-09" db="EMBL/GenBank/DDBJ databases">
        <title>Depth-based differentiation of microbial function through sediment-hosted aquifers and enrichment of novel symbionts in the deep terrestrial subsurface.</title>
        <authorList>
            <person name="Probst A.J."/>
            <person name="Ladd B."/>
            <person name="Jarett J.K."/>
            <person name="Geller-Mcgrath D.E."/>
            <person name="Sieber C.M.K."/>
            <person name="Emerson J.B."/>
            <person name="Anantharaman K."/>
            <person name="Thomas B.C."/>
            <person name="Malmstrom R."/>
            <person name="Stieglmeier M."/>
            <person name="Klingl A."/>
            <person name="Woyke T."/>
            <person name="Ryan C.M."/>
            <person name="Banfield J.F."/>
        </authorList>
    </citation>
    <scope>NUCLEOTIDE SEQUENCE [LARGE SCALE GENOMIC DNA]</scope>
</reference>
<evidence type="ECO:0000256" key="1">
    <source>
        <dbReference type="ARBA" id="ARBA00006139"/>
    </source>
</evidence>
<dbReference type="AlphaFoldDB" id="A0A2M6W330"/>
<comment type="caution">
    <text evidence="11">The sequence shown here is derived from an EMBL/GenBank/DDBJ whole genome shotgun (WGS) entry which is preliminary data.</text>
</comment>
<evidence type="ECO:0000313" key="12">
    <source>
        <dbReference type="Proteomes" id="UP000231183"/>
    </source>
</evidence>
<evidence type="ECO:0000256" key="6">
    <source>
        <dbReference type="ARBA" id="ARBA00022801"/>
    </source>
</evidence>
<keyword evidence="3 9" id="KW-0645">Protease</keyword>
<dbReference type="PANTHER" id="PTHR33695">
    <property type="entry name" value="LIPOPROTEIN SIGNAL PEPTIDASE"/>
    <property type="match status" value="1"/>
</dbReference>
<dbReference type="HAMAP" id="MF_00161">
    <property type="entry name" value="LspA"/>
    <property type="match status" value="1"/>
</dbReference>
<gene>
    <name evidence="9" type="primary">lspA</name>
    <name evidence="11" type="ORF">COU31_03905</name>
</gene>
<feature type="transmembrane region" description="Helical" evidence="9">
    <location>
        <begin position="86"/>
        <end position="104"/>
    </location>
</feature>
<feature type="transmembrane region" description="Helical" evidence="9">
    <location>
        <begin position="9"/>
        <end position="29"/>
    </location>
</feature>
<keyword evidence="8 9" id="KW-0472">Membrane</keyword>
<comment type="catalytic activity">
    <reaction evidence="9">
        <text>Release of signal peptides from bacterial membrane prolipoproteins. Hydrolyzes -Xaa-Yaa-Zaa-|-(S,diacylglyceryl)Cys-, in which Xaa is hydrophobic (preferably Leu), and Yaa (Ala or Ser) and Zaa (Gly or Ala) have small, neutral side chains.</text>
        <dbReference type="EC" id="3.4.23.36"/>
    </reaction>
</comment>
<sequence length="145" mass="16798">MNQNQKNRIAIVMLSGFFLFLDQLCKYLALRQWKNTYSLTNFLGWHPFANYGAAFGLVLPRSLIIILSCLILLTIFYLIFKQKNKFNIFSAWILVATGALSNLFDRAFRGFVVDYFYLITGYINLADILIVVGLLIFLQASRKRH</sequence>
<comment type="function">
    <text evidence="9">This protein specifically catalyzes the removal of signal peptides from prolipoproteins.</text>
</comment>
<organism evidence="11 12">
    <name type="scientific">Candidatus Magasanikbacteria bacterium CG10_big_fil_rev_8_21_14_0_10_40_10</name>
    <dbReference type="NCBI Taxonomy" id="1974648"/>
    <lineage>
        <taxon>Bacteria</taxon>
        <taxon>Candidatus Magasanikiibacteriota</taxon>
    </lineage>
</organism>
<dbReference type="PRINTS" id="PR00781">
    <property type="entry name" value="LIPOSIGPTASE"/>
</dbReference>
<evidence type="ECO:0000256" key="2">
    <source>
        <dbReference type="ARBA" id="ARBA00022475"/>
    </source>
</evidence>
<evidence type="ECO:0000313" key="11">
    <source>
        <dbReference type="EMBL" id="PIT87214.1"/>
    </source>
</evidence>
<accession>A0A2M6W330</accession>
<feature type="transmembrane region" description="Helical" evidence="9">
    <location>
        <begin position="49"/>
        <end position="79"/>
    </location>
</feature>
<comment type="similarity">
    <text evidence="1 9 10">Belongs to the peptidase A8 family.</text>
</comment>
<dbReference type="GO" id="GO:0006508">
    <property type="term" value="P:proteolysis"/>
    <property type="evidence" value="ECO:0007669"/>
    <property type="project" value="UniProtKB-KW"/>
</dbReference>
<evidence type="ECO:0000256" key="9">
    <source>
        <dbReference type="HAMAP-Rule" id="MF_00161"/>
    </source>
</evidence>
<dbReference type="Proteomes" id="UP000231183">
    <property type="component" value="Unassembled WGS sequence"/>
</dbReference>
<dbReference type="GO" id="GO:0004190">
    <property type="term" value="F:aspartic-type endopeptidase activity"/>
    <property type="evidence" value="ECO:0007669"/>
    <property type="project" value="UniProtKB-UniRule"/>
</dbReference>
<evidence type="ECO:0000256" key="5">
    <source>
        <dbReference type="ARBA" id="ARBA00022750"/>
    </source>
</evidence>
<evidence type="ECO:0000256" key="10">
    <source>
        <dbReference type="RuleBase" id="RU004181"/>
    </source>
</evidence>
<dbReference type="EC" id="3.4.23.36" evidence="9"/>
<dbReference type="InterPro" id="IPR001872">
    <property type="entry name" value="Peptidase_A8"/>
</dbReference>
<keyword evidence="5 9" id="KW-0064">Aspartyl protease</keyword>
<keyword evidence="7 9" id="KW-1133">Transmembrane helix</keyword>